<proteinExistence type="predicted"/>
<evidence type="ECO:0000256" key="2">
    <source>
        <dbReference type="ARBA" id="ARBA00023015"/>
    </source>
</evidence>
<evidence type="ECO:0000313" key="8">
    <source>
        <dbReference type="Proteomes" id="UP000823749"/>
    </source>
</evidence>
<sequence length="182" mass="20518">MSDPKTDMKVEEVTVLEDWLCRKCRGICNCSCCRGRSKDTNPLADSCTQPRLLDFPLFQSCSVLKASKIMEPAVALPKQWGKENSVIENNNSNLRLSLPSNLDEKKQKRLKQEGLKEIQDSKRRKSKTNAMKFHNEDFNASIPLPQGTELTSVSGIELPLEDAVHALQFLEFCAAFREASEL</sequence>
<dbReference type="Pfam" id="PF10497">
    <property type="entry name" value="zf-4CXXC_R1"/>
    <property type="match status" value="1"/>
</dbReference>
<reference evidence="7" key="1">
    <citation type="submission" date="2020-08" db="EMBL/GenBank/DDBJ databases">
        <title>Plant Genome Project.</title>
        <authorList>
            <person name="Zhang R.-G."/>
        </authorList>
    </citation>
    <scope>NUCLEOTIDE SEQUENCE</scope>
    <source>
        <strain evidence="7">WSP0</strain>
        <tissue evidence="7">Leaf</tissue>
    </source>
</reference>
<dbReference type="AlphaFoldDB" id="A0AAV6HYS4"/>
<evidence type="ECO:0000256" key="1">
    <source>
        <dbReference type="ARBA" id="ARBA00004123"/>
    </source>
</evidence>
<comment type="subcellular location">
    <subcellularLocation>
        <location evidence="1">Nucleus</location>
    </subcellularLocation>
</comment>
<evidence type="ECO:0000256" key="5">
    <source>
        <dbReference type="SAM" id="MobiDB-lite"/>
    </source>
</evidence>
<dbReference type="GO" id="GO:0005634">
    <property type="term" value="C:nucleus"/>
    <property type="evidence" value="ECO:0007669"/>
    <property type="project" value="UniProtKB-SubCell"/>
</dbReference>
<dbReference type="Proteomes" id="UP000823749">
    <property type="component" value="Chromosome 12"/>
</dbReference>
<comment type="caution">
    <text evidence="7">The sequence shown here is derived from an EMBL/GenBank/DDBJ whole genome shotgun (WGS) entry which is preliminary data.</text>
</comment>
<evidence type="ECO:0000259" key="6">
    <source>
        <dbReference type="Pfam" id="PF10497"/>
    </source>
</evidence>
<evidence type="ECO:0000256" key="3">
    <source>
        <dbReference type="ARBA" id="ARBA00023163"/>
    </source>
</evidence>
<gene>
    <name evidence="7" type="ORF">RHGRI_033972</name>
</gene>
<dbReference type="EMBL" id="JACTNZ010000012">
    <property type="protein sequence ID" value="KAG5521592.1"/>
    <property type="molecule type" value="Genomic_DNA"/>
</dbReference>
<organism evidence="7 8">
    <name type="scientific">Rhododendron griersonianum</name>
    <dbReference type="NCBI Taxonomy" id="479676"/>
    <lineage>
        <taxon>Eukaryota</taxon>
        <taxon>Viridiplantae</taxon>
        <taxon>Streptophyta</taxon>
        <taxon>Embryophyta</taxon>
        <taxon>Tracheophyta</taxon>
        <taxon>Spermatophyta</taxon>
        <taxon>Magnoliopsida</taxon>
        <taxon>eudicotyledons</taxon>
        <taxon>Gunneridae</taxon>
        <taxon>Pentapetalae</taxon>
        <taxon>asterids</taxon>
        <taxon>Ericales</taxon>
        <taxon>Ericaceae</taxon>
        <taxon>Ericoideae</taxon>
        <taxon>Rhodoreae</taxon>
        <taxon>Rhododendron</taxon>
    </lineage>
</organism>
<protein>
    <recommendedName>
        <fullName evidence="6">Zinc-finger domain-containing protein</fullName>
    </recommendedName>
</protein>
<keyword evidence="4" id="KW-0539">Nucleus</keyword>
<evidence type="ECO:0000256" key="4">
    <source>
        <dbReference type="ARBA" id="ARBA00023242"/>
    </source>
</evidence>
<feature type="compositionally biased region" description="Basic and acidic residues" evidence="5">
    <location>
        <begin position="109"/>
        <end position="121"/>
    </location>
</feature>
<keyword evidence="3" id="KW-0804">Transcription</keyword>
<name>A0AAV6HYS4_9ERIC</name>
<keyword evidence="8" id="KW-1185">Reference proteome</keyword>
<dbReference type="InterPro" id="IPR018866">
    <property type="entry name" value="Znf-4CXXC_R1"/>
</dbReference>
<keyword evidence="2" id="KW-0805">Transcription regulation</keyword>
<feature type="domain" description="Zinc-finger" evidence="6">
    <location>
        <begin position="8"/>
        <end position="38"/>
    </location>
</feature>
<accession>A0AAV6HYS4</accession>
<evidence type="ECO:0000313" key="7">
    <source>
        <dbReference type="EMBL" id="KAG5521592.1"/>
    </source>
</evidence>
<feature type="region of interest" description="Disordered" evidence="5">
    <location>
        <begin position="109"/>
        <end position="129"/>
    </location>
</feature>